<name>A0ABU7JED9_9GAMM</name>
<evidence type="ECO:0000256" key="14">
    <source>
        <dbReference type="SAM" id="MobiDB-lite"/>
    </source>
</evidence>
<dbReference type="Gene3D" id="6.10.250.2080">
    <property type="match status" value="1"/>
</dbReference>
<dbReference type="PANTHER" id="PTHR30531:SF12">
    <property type="entry name" value="FLAGELLAR BIOSYNTHETIC PROTEIN FLHB"/>
    <property type="match status" value="1"/>
</dbReference>
<keyword evidence="6 13" id="KW-0812">Transmembrane</keyword>
<comment type="subcellular location">
    <subcellularLocation>
        <location evidence="1">Cell membrane</location>
        <topology evidence="1">Multi-pass membrane protein</topology>
    </subcellularLocation>
</comment>
<evidence type="ECO:0000256" key="7">
    <source>
        <dbReference type="ARBA" id="ARBA00022795"/>
    </source>
</evidence>
<keyword evidence="8 13" id="KW-0653">Protein transport</keyword>
<evidence type="ECO:0000313" key="16">
    <source>
        <dbReference type="Proteomes" id="UP001339167"/>
    </source>
</evidence>
<dbReference type="Proteomes" id="UP001339167">
    <property type="component" value="Unassembled WGS sequence"/>
</dbReference>
<feature type="region of interest" description="Disordered" evidence="14">
    <location>
        <begin position="1"/>
        <end position="25"/>
    </location>
</feature>
<proteinExistence type="inferred from homology"/>
<evidence type="ECO:0000256" key="3">
    <source>
        <dbReference type="ARBA" id="ARBA00021622"/>
    </source>
</evidence>
<comment type="function">
    <text evidence="12 13">Required for formation of the rod structure in the basal body of the flagellar apparatus. Together with FliI and FliH, may constitute the export apparatus of flagellin.</text>
</comment>
<dbReference type="PRINTS" id="PR00950">
    <property type="entry name" value="TYPE3IMSPROT"/>
</dbReference>
<feature type="transmembrane region" description="Helical" evidence="13">
    <location>
        <begin position="37"/>
        <end position="58"/>
    </location>
</feature>
<accession>A0ABU7JED9</accession>
<keyword evidence="7 13" id="KW-1005">Bacterial flagellum biogenesis</keyword>
<dbReference type="InterPro" id="IPR006136">
    <property type="entry name" value="FlhB"/>
</dbReference>
<keyword evidence="4 13" id="KW-0813">Transport</keyword>
<evidence type="ECO:0000256" key="13">
    <source>
        <dbReference type="RuleBase" id="RU364091"/>
    </source>
</evidence>
<evidence type="ECO:0000256" key="4">
    <source>
        <dbReference type="ARBA" id="ARBA00022448"/>
    </source>
</evidence>
<keyword evidence="11 13" id="KW-1006">Bacterial flagellum protein export</keyword>
<keyword evidence="5 13" id="KW-1003">Cell membrane</keyword>
<keyword evidence="15" id="KW-0282">Flagellum</keyword>
<keyword evidence="9 13" id="KW-1133">Transmembrane helix</keyword>
<evidence type="ECO:0000256" key="2">
    <source>
        <dbReference type="ARBA" id="ARBA00010690"/>
    </source>
</evidence>
<dbReference type="PANTHER" id="PTHR30531">
    <property type="entry name" value="FLAGELLAR BIOSYNTHETIC PROTEIN FLHB"/>
    <property type="match status" value="1"/>
</dbReference>
<keyword evidence="15" id="KW-0969">Cilium</keyword>
<evidence type="ECO:0000256" key="1">
    <source>
        <dbReference type="ARBA" id="ARBA00004651"/>
    </source>
</evidence>
<keyword evidence="15" id="KW-0966">Cell projection</keyword>
<evidence type="ECO:0000256" key="8">
    <source>
        <dbReference type="ARBA" id="ARBA00022927"/>
    </source>
</evidence>
<dbReference type="NCBIfam" id="TIGR00328">
    <property type="entry name" value="flhB"/>
    <property type="match status" value="1"/>
</dbReference>
<feature type="transmembrane region" description="Helical" evidence="13">
    <location>
        <begin position="105"/>
        <end position="126"/>
    </location>
</feature>
<evidence type="ECO:0000256" key="9">
    <source>
        <dbReference type="ARBA" id="ARBA00022989"/>
    </source>
</evidence>
<dbReference type="Gene3D" id="3.40.1690.10">
    <property type="entry name" value="secretion proteins EscU"/>
    <property type="match status" value="1"/>
</dbReference>
<evidence type="ECO:0000256" key="6">
    <source>
        <dbReference type="ARBA" id="ARBA00022692"/>
    </source>
</evidence>
<dbReference type="Pfam" id="PF01312">
    <property type="entry name" value="Bac_export_2"/>
    <property type="match status" value="1"/>
</dbReference>
<comment type="similarity">
    <text evidence="2 13">Belongs to the type III secretion exporter family.</text>
</comment>
<evidence type="ECO:0000256" key="5">
    <source>
        <dbReference type="ARBA" id="ARBA00022475"/>
    </source>
</evidence>
<keyword evidence="10 13" id="KW-0472">Membrane</keyword>
<gene>
    <name evidence="13 15" type="primary">flhB</name>
    <name evidence="15" type="ORF">QWF21_07330</name>
</gene>
<evidence type="ECO:0000256" key="12">
    <source>
        <dbReference type="ARBA" id="ARBA00025078"/>
    </source>
</evidence>
<dbReference type="RefSeq" id="WP_330087393.1">
    <property type="nucleotide sequence ID" value="NZ_JAUGZK010000004.1"/>
</dbReference>
<feature type="transmembrane region" description="Helical" evidence="13">
    <location>
        <begin position="78"/>
        <end position="99"/>
    </location>
</feature>
<evidence type="ECO:0000256" key="10">
    <source>
        <dbReference type="ARBA" id="ARBA00023136"/>
    </source>
</evidence>
<evidence type="ECO:0000256" key="11">
    <source>
        <dbReference type="ARBA" id="ARBA00023225"/>
    </source>
</evidence>
<feature type="transmembrane region" description="Helical" evidence="13">
    <location>
        <begin position="189"/>
        <end position="212"/>
    </location>
</feature>
<sequence>MSEQNSSQEKTEQPTEKRLKKARKDGQVARSKELNTAILLMLGVGGLLWFSQLLFTLFMQLMQSSMQLNKEMLANDKLMPLALGQALLAMLSALTPFLVLLFVAMWVVGTLPGGFTFSAALAAPKFNKLNPLTGLARMFSMNALVELLKSIIKVVLLGGCLYGFLSQLWTRLLFLQRMGFTAALQEGFALLALSLMITVTLLLLVAAIDVPYQQYKISSKVKMTKQEVKEERKSSDGSPEIKGRIRQIQFQMANRKIEERVPKADVIVMNPTHYAVAIRYSEQDAKAPYVVAKGIDEMALRIKAVAQRHQVEVLEVPVLARAVYYSTRVDQEVPKGLYTAVAYVLTYVMQLKAYKNGRGQQPAPLPALEIPKSLLDKANVRGS</sequence>
<dbReference type="SUPFAM" id="SSF160544">
    <property type="entry name" value="EscU C-terminal domain-like"/>
    <property type="match status" value="1"/>
</dbReference>
<dbReference type="InterPro" id="IPR029025">
    <property type="entry name" value="T3SS_substrate_exporter_C"/>
</dbReference>
<dbReference type="EMBL" id="JAUGZK010000004">
    <property type="protein sequence ID" value="MEE2024056.1"/>
    <property type="molecule type" value="Genomic_DNA"/>
</dbReference>
<keyword evidence="16" id="KW-1185">Reference proteome</keyword>
<comment type="caution">
    <text evidence="15">The sequence shown here is derived from an EMBL/GenBank/DDBJ whole genome shotgun (WGS) entry which is preliminary data.</text>
</comment>
<feature type="transmembrane region" description="Helical" evidence="13">
    <location>
        <begin position="147"/>
        <end position="169"/>
    </location>
</feature>
<protein>
    <recommendedName>
        <fullName evidence="3 13">Flagellar biosynthetic protein FlhB</fullName>
    </recommendedName>
</protein>
<reference evidence="15 16" key="1">
    <citation type="submission" date="2023-06" db="EMBL/GenBank/DDBJ databases">
        <title>Alkalimonas sp., MEB004 an alkaliphilic bacterium isolated from Lonar Lake, India.</title>
        <authorList>
            <person name="Joshi A."/>
            <person name="Thite S."/>
        </authorList>
    </citation>
    <scope>NUCLEOTIDE SEQUENCE [LARGE SCALE GENOMIC DNA]</scope>
    <source>
        <strain evidence="15 16">MEB004</strain>
    </source>
</reference>
<dbReference type="InterPro" id="IPR006135">
    <property type="entry name" value="T3SS_substrate_exporter"/>
</dbReference>
<organism evidence="15 16">
    <name type="scientific">Alkalimonas mucilaginosa</name>
    <dbReference type="NCBI Taxonomy" id="3057676"/>
    <lineage>
        <taxon>Bacteria</taxon>
        <taxon>Pseudomonadati</taxon>
        <taxon>Pseudomonadota</taxon>
        <taxon>Gammaproteobacteria</taxon>
        <taxon>Alkalimonas</taxon>
    </lineage>
</organism>
<evidence type="ECO:0000313" key="15">
    <source>
        <dbReference type="EMBL" id="MEE2024056.1"/>
    </source>
</evidence>